<evidence type="ECO:0000313" key="4">
    <source>
        <dbReference type="Proteomes" id="UP000722989"/>
    </source>
</evidence>
<organism evidence="3 4">
    <name type="scientific">Planosporangium thailandense</name>
    <dbReference type="NCBI Taxonomy" id="765197"/>
    <lineage>
        <taxon>Bacteria</taxon>
        <taxon>Bacillati</taxon>
        <taxon>Actinomycetota</taxon>
        <taxon>Actinomycetes</taxon>
        <taxon>Micromonosporales</taxon>
        <taxon>Micromonosporaceae</taxon>
        <taxon>Planosporangium</taxon>
    </lineage>
</organism>
<dbReference type="InterPro" id="IPR050523">
    <property type="entry name" value="AKR_Detox_Biosynth"/>
</dbReference>
<name>A0ABX0XWH0_9ACTN</name>
<dbReference type="InterPro" id="IPR036812">
    <property type="entry name" value="NAD(P)_OxRdtase_dom_sf"/>
</dbReference>
<dbReference type="CDD" id="cd19081">
    <property type="entry name" value="AKR_AKR9C1"/>
    <property type="match status" value="1"/>
</dbReference>
<dbReference type="Proteomes" id="UP000722989">
    <property type="component" value="Unassembled WGS sequence"/>
</dbReference>
<evidence type="ECO:0000313" key="3">
    <source>
        <dbReference type="EMBL" id="NJC70386.1"/>
    </source>
</evidence>
<dbReference type="RefSeq" id="WP_167925283.1">
    <property type="nucleotide sequence ID" value="NZ_JAATVY010000006.1"/>
</dbReference>
<reference evidence="3 4" key="1">
    <citation type="submission" date="2020-03" db="EMBL/GenBank/DDBJ databases">
        <title>WGS of the type strain of Planosporangium spp.</title>
        <authorList>
            <person name="Thawai C."/>
        </authorList>
    </citation>
    <scope>NUCLEOTIDE SEQUENCE [LARGE SCALE GENOMIC DNA]</scope>
    <source>
        <strain evidence="3 4">TBRC 5610</strain>
    </source>
</reference>
<evidence type="ECO:0000256" key="1">
    <source>
        <dbReference type="ARBA" id="ARBA00023002"/>
    </source>
</evidence>
<keyword evidence="1" id="KW-0560">Oxidoreductase</keyword>
<dbReference type="Pfam" id="PF00248">
    <property type="entry name" value="Aldo_ket_red"/>
    <property type="match status" value="1"/>
</dbReference>
<dbReference type="PANTHER" id="PTHR43364:SF4">
    <property type="entry name" value="NAD(P)-LINKED OXIDOREDUCTASE SUPERFAMILY PROTEIN"/>
    <property type="match status" value="1"/>
</dbReference>
<gene>
    <name evidence="3" type="ORF">HC031_11780</name>
</gene>
<accession>A0ABX0XWH0</accession>
<sequence length="339" mass="37200">MEYRTLGGTGTLVSTLSLGTMTFGAESDEKTAYAQLDRFVERGGNLIDTADVYTRGAAEEIVGRWLHDRPGARDRVVIATKGRFPMGDGPNDAGLSRGHLSRALDASLRRLGTDYVDLYQAHAWDPLTPIEETLRFFDDAVRAGKIRYAGVSNFTGWQLQKAALLTRHLGLAPIVTLQPQYNLLARDIEFELTDVCRNENIGILPWSPLAGGWLTGKYRRDQAPTGATRLGENPQRGVEAYERRNNERTWQVLDAVRAVADGRGVSTAVVAIAWLVDRAGVTSVILGARTLEQLDDNLSAAGLHLTAEETRLLDEASAPLVSDYPYGAPGVEQRDRRLP</sequence>
<proteinExistence type="predicted"/>
<protein>
    <submittedName>
        <fullName evidence="3">Aldo/keto reductase</fullName>
    </submittedName>
</protein>
<evidence type="ECO:0000259" key="2">
    <source>
        <dbReference type="Pfam" id="PF00248"/>
    </source>
</evidence>
<keyword evidence="4" id="KW-1185">Reference proteome</keyword>
<dbReference type="InterPro" id="IPR023210">
    <property type="entry name" value="NADP_OxRdtase_dom"/>
</dbReference>
<dbReference type="PANTHER" id="PTHR43364">
    <property type="entry name" value="NADH-SPECIFIC METHYLGLYOXAL REDUCTASE-RELATED"/>
    <property type="match status" value="1"/>
</dbReference>
<dbReference type="Gene3D" id="3.20.20.100">
    <property type="entry name" value="NADP-dependent oxidoreductase domain"/>
    <property type="match status" value="1"/>
</dbReference>
<dbReference type="EMBL" id="JAATVY010000006">
    <property type="protein sequence ID" value="NJC70386.1"/>
    <property type="molecule type" value="Genomic_DNA"/>
</dbReference>
<feature type="domain" description="NADP-dependent oxidoreductase" evidence="2">
    <location>
        <begin position="16"/>
        <end position="316"/>
    </location>
</feature>
<dbReference type="SUPFAM" id="SSF51430">
    <property type="entry name" value="NAD(P)-linked oxidoreductase"/>
    <property type="match status" value="1"/>
</dbReference>
<comment type="caution">
    <text evidence="3">The sequence shown here is derived from an EMBL/GenBank/DDBJ whole genome shotgun (WGS) entry which is preliminary data.</text>
</comment>